<organism evidence="2 3">
    <name type="scientific">Lysinibacillus alkalisoli</name>
    <dbReference type="NCBI Taxonomy" id="1911548"/>
    <lineage>
        <taxon>Bacteria</taxon>
        <taxon>Bacillati</taxon>
        <taxon>Bacillota</taxon>
        <taxon>Bacilli</taxon>
        <taxon>Bacillales</taxon>
        <taxon>Bacillaceae</taxon>
        <taxon>Lysinibacillus</taxon>
    </lineage>
</organism>
<dbReference type="Pfam" id="PF07872">
    <property type="entry name" value="DUF1659"/>
    <property type="match status" value="1"/>
</dbReference>
<gene>
    <name evidence="2" type="ORF">GCM10007425_06590</name>
</gene>
<dbReference type="Proteomes" id="UP000616608">
    <property type="component" value="Unassembled WGS sequence"/>
</dbReference>
<evidence type="ECO:0000313" key="2">
    <source>
        <dbReference type="EMBL" id="GGG15009.1"/>
    </source>
</evidence>
<dbReference type="AlphaFoldDB" id="A0A917FZ88"/>
<evidence type="ECO:0000259" key="1">
    <source>
        <dbReference type="Pfam" id="PF07872"/>
    </source>
</evidence>
<dbReference type="EMBL" id="BMJT01000002">
    <property type="protein sequence ID" value="GGG15009.1"/>
    <property type="molecule type" value="Genomic_DNA"/>
</dbReference>
<sequence length="71" mass="7711">MAQATVTKATLHIAFYDGEKDGKPVTKATNYNKLNAAAPTREIYDVAQALSSLSTKDVSRIYTVTTTDLTE</sequence>
<reference evidence="2" key="1">
    <citation type="journal article" date="2014" name="Int. J. Syst. Evol. Microbiol.">
        <title>Complete genome sequence of Corynebacterium casei LMG S-19264T (=DSM 44701T), isolated from a smear-ripened cheese.</title>
        <authorList>
            <consortium name="US DOE Joint Genome Institute (JGI-PGF)"/>
            <person name="Walter F."/>
            <person name="Albersmeier A."/>
            <person name="Kalinowski J."/>
            <person name="Ruckert C."/>
        </authorList>
    </citation>
    <scope>NUCLEOTIDE SEQUENCE</scope>
    <source>
        <strain evidence="2">CGMCC 1.15760</strain>
    </source>
</reference>
<evidence type="ECO:0000313" key="3">
    <source>
        <dbReference type="Proteomes" id="UP000616608"/>
    </source>
</evidence>
<dbReference type="InterPro" id="IPR012454">
    <property type="entry name" value="DUF1659"/>
</dbReference>
<keyword evidence="3" id="KW-1185">Reference proteome</keyword>
<name>A0A917FZ88_9BACI</name>
<comment type="caution">
    <text evidence="2">The sequence shown here is derived from an EMBL/GenBank/DDBJ whole genome shotgun (WGS) entry which is preliminary data.</text>
</comment>
<accession>A0A917FZ88</accession>
<protein>
    <recommendedName>
        <fullName evidence="1">DUF1659 domain-containing protein</fullName>
    </recommendedName>
</protein>
<feature type="domain" description="DUF1659" evidence="1">
    <location>
        <begin position="3"/>
        <end position="71"/>
    </location>
</feature>
<reference evidence="2" key="2">
    <citation type="submission" date="2020-09" db="EMBL/GenBank/DDBJ databases">
        <authorList>
            <person name="Sun Q."/>
            <person name="Zhou Y."/>
        </authorList>
    </citation>
    <scope>NUCLEOTIDE SEQUENCE</scope>
    <source>
        <strain evidence="2">CGMCC 1.15760</strain>
    </source>
</reference>
<dbReference type="RefSeq" id="WP_188613590.1">
    <property type="nucleotide sequence ID" value="NZ_BMJT01000002.1"/>
</dbReference>
<proteinExistence type="predicted"/>